<accession>A0ABV7NM61</accession>
<reference evidence="2" key="1">
    <citation type="journal article" date="2019" name="Int. J. Syst. Evol. Microbiol.">
        <title>The Global Catalogue of Microorganisms (GCM) 10K type strain sequencing project: providing services to taxonomists for standard genome sequencing and annotation.</title>
        <authorList>
            <consortium name="The Broad Institute Genomics Platform"/>
            <consortium name="The Broad Institute Genome Sequencing Center for Infectious Disease"/>
            <person name="Wu L."/>
            <person name="Ma J."/>
        </authorList>
    </citation>
    <scope>NUCLEOTIDE SEQUENCE [LARGE SCALE GENOMIC DNA]</scope>
    <source>
        <strain evidence="2">CCM 7491</strain>
    </source>
</reference>
<organism evidence="1 2">
    <name type="scientific">Sphingobium rhizovicinum</name>
    <dbReference type="NCBI Taxonomy" id="432308"/>
    <lineage>
        <taxon>Bacteria</taxon>
        <taxon>Pseudomonadati</taxon>
        <taxon>Pseudomonadota</taxon>
        <taxon>Alphaproteobacteria</taxon>
        <taxon>Sphingomonadales</taxon>
        <taxon>Sphingomonadaceae</taxon>
        <taxon>Sphingobium</taxon>
    </lineage>
</organism>
<dbReference type="RefSeq" id="WP_380798985.1">
    <property type="nucleotide sequence ID" value="NZ_JBHRVU010000005.1"/>
</dbReference>
<dbReference type="InterPro" id="IPR054257">
    <property type="entry name" value="DUF6988"/>
</dbReference>
<dbReference type="Proteomes" id="UP001595681">
    <property type="component" value="Unassembled WGS sequence"/>
</dbReference>
<evidence type="ECO:0000313" key="1">
    <source>
        <dbReference type="EMBL" id="MFC3444085.1"/>
    </source>
</evidence>
<dbReference type="Pfam" id="PF22491">
    <property type="entry name" value="DUF6988"/>
    <property type="match status" value="1"/>
</dbReference>
<name>A0ABV7NM61_9SPHN</name>
<protein>
    <submittedName>
        <fullName evidence="1">DUF6988 family protein</fullName>
    </submittedName>
</protein>
<proteinExistence type="predicted"/>
<dbReference type="EMBL" id="JBHRVU010000005">
    <property type="protein sequence ID" value="MFC3444085.1"/>
    <property type="molecule type" value="Genomic_DNA"/>
</dbReference>
<comment type="caution">
    <text evidence="1">The sequence shown here is derived from an EMBL/GenBank/DDBJ whole genome shotgun (WGS) entry which is preliminary data.</text>
</comment>
<evidence type="ECO:0000313" key="2">
    <source>
        <dbReference type="Proteomes" id="UP001595681"/>
    </source>
</evidence>
<keyword evidence="2" id="KW-1185">Reference proteome</keyword>
<sequence>MTSASGNIISICKNGFHAADSWGTMGSKAHSEEVKTGLDRACAQITWIRENLVGIELKGDHRHRIPAQLFDLAIEHGSGINNLIAANICSSAFALVRSEFECFVRGAWLHHCASDAEIETFIAKDRIDPPFGALIDAIEQKPAFDSKFLSTVKDNAMKAMHGYTHGGIHQVSRRLDGDYIEPCFEDGALLEVIQFSATMALIAFGQIAALADREDLIVAADGLMTGAPSPDAPAA</sequence>
<gene>
    <name evidence="1" type="ORF">ACFOKF_23325</name>
</gene>